<evidence type="ECO:0000313" key="2">
    <source>
        <dbReference type="Proteomes" id="UP001153332"/>
    </source>
</evidence>
<reference evidence="1" key="1">
    <citation type="submission" date="2022-12" db="EMBL/GenBank/DDBJ databases">
        <title>Genome Sequence of Lasiodiplodia mahajangana.</title>
        <authorList>
            <person name="Buettner E."/>
        </authorList>
    </citation>
    <scope>NUCLEOTIDE SEQUENCE</scope>
    <source>
        <strain evidence="1">VT137</strain>
    </source>
</reference>
<dbReference type="Proteomes" id="UP001153332">
    <property type="component" value="Unassembled WGS sequence"/>
</dbReference>
<protein>
    <submittedName>
        <fullName evidence="1">Uncharacterized protein</fullName>
    </submittedName>
</protein>
<organism evidence="1 2">
    <name type="scientific">Lasiodiplodia mahajangana</name>
    <dbReference type="NCBI Taxonomy" id="1108764"/>
    <lineage>
        <taxon>Eukaryota</taxon>
        <taxon>Fungi</taxon>
        <taxon>Dikarya</taxon>
        <taxon>Ascomycota</taxon>
        <taxon>Pezizomycotina</taxon>
        <taxon>Dothideomycetes</taxon>
        <taxon>Dothideomycetes incertae sedis</taxon>
        <taxon>Botryosphaeriales</taxon>
        <taxon>Botryosphaeriaceae</taxon>
        <taxon>Lasiodiplodia</taxon>
    </lineage>
</organism>
<comment type="caution">
    <text evidence="1">The sequence shown here is derived from an EMBL/GenBank/DDBJ whole genome shotgun (WGS) entry which is preliminary data.</text>
</comment>
<keyword evidence="2" id="KW-1185">Reference proteome</keyword>
<accession>A0ACC2JTH8</accession>
<evidence type="ECO:0000313" key="1">
    <source>
        <dbReference type="EMBL" id="KAJ8130493.1"/>
    </source>
</evidence>
<sequence>MPKAEAGSVKDQSKRMKMKGLQRLRFYCQVCQRQMRDENGYKQHCLSESHVRQMLIVGENYKTHEDEFSRQFLRDIIQLLRTSHGTKATPINQFYQVYIANKEHIHMNATKWSSLTEFAKYLGKEGICRVEETDKGINIAWIDDSPDALRRKEAVRRKEMQDKGDEEREQRMIREQIRRAKKDAAGRDEDGEDDGEDAAAKGLIRQEGEKVKLAFGLKPTVETNVTSSTPQAAAESCDPVGADGQASEAGQTAGPTAVSDSTVKAAPISMKMMAKPQTKNVFATAKKNALASGQKKTSVFEQPKKMSEAERIMREEQERKRSRGGSGFGGPSNKRQRT</sequence>
<dbReference type="EMBL" id="JAPUUL010000488">
    <property type="protein sequence ID" value="KAJ8130493.1"/>
    <property type="molecule type" value="Genomic_DNA"/>
</dbReference>
<gene>
    <name evidence="1" type="ORF">O1611_g3141</name>
</gene>
<name>A0ACC2JTH8_9PEZI</name>
<proteinExistence type="predicted"/>